<dbReference type="Pfam" id="PF08310">
    <property type="entry name" value="LGFP"/>
    <property type="match status" value="6"/>
</dbReference>
<sequence length="744" mass="75258">MTEARGAWRGLLVVASLVAALLVPAMSAPQPAAAADFDAGNIISDANFYNGSAMTEAEIQQFLEARVGSCQNSNCLAVYRADTPTRTWSFGSCSTYAGGAAESAARIIFKVQQACRLSAKVILVTLQKEQSLLTNPAPSDGIMRKAMGYGCPDTAACDSTYYGFFNQVFAAGRQLTWYGDPAGSFTWIRVGQVNAIQYHPNAGCGTKDVLVRNRATAALYYYTPYTPNAAALANLGGIGDACSAYGNRNFWVFYNTWFGPTVGADPRAMIDAEHAAQGGAAGPLGTPVSDVIAIPENGGGYGRAYQGGSIYWSPAYGAKTVLSGPIRDYYFARGGAAGWLAWPQFNAGRIDAGTAGIGQSFSGGSVYSSNVGTFAVPEALRPPYFAVGGALGVLGWPSADAVARPEGGGGTEQRFQGGAVYRSGAGAFAVPQQISAAHDGAGGVGGRLGWPTSAAAGIAANGGGIAQAFGGGSVYASPAGAFPVEGAVRDAYFTVNGSAGRLGWPIGAAACASGSCRQDFQYGSIIAGATGAKITSPEIDAVHAGLGGNGGVLGAATTGLLRLDIAGGGMAVAYQNGSIYFKRSLGAFAVTGPVLVRYFATGGAAGPFGWPASSEQCDGGGAACRQAFEGGRLYRSYDDAARLSTDAIFAVYGQSGGARGVLGPTATDLLSIPQNGGGVAQAFAAGSIYSKAAAGTFAVSGAIRDRYFQLGGAAGTLGWPTTAASCAGGRCSQSFEGGAIDVPA</sequence>
<name>A0A5S4V3C3_9MICO</name>
<reference evidence="2 3" key="1">
    <citation type="submission" date="2019-08" db="EMBL/GenBank/DDBJ databases">
        <authorList>
            <person name="Hu J."/>
        </authorList>
    </citation>
    <scope>NUCLEOTIDE SEQUENCE [LARGE SCALE GENOMIC DNA]</scope>
    <source>
        <strain evidence="2 3">NEAU-184</strain>
    </source>
</reference>
<proteinExistence type="predicted"/>
<keyword evidence="3" id="KW-1185">Reference proteome</keyword>
<dbReference type="EMBL" id="VSSB01000001">
    <property type="protein sequence ID" value="TYL52519.1"/>
    <property type="molecule type" value="Genomic_DNA"/>
</dbReference>
<evidence type="ECO:0000256" key="1">
    <source>
        <dbReference type="SAM" id="SignalP"/>
    </source>
</evidence>
<dbReference type="RefSeq" id="WP_148731982.1">
    <property type="nucleotide sequence ID" value="NZ_VSSB01000001.1"/>
</dbReference>
<dbReference type="Proteomes" id="UP000325243">
    <property type="component" value="Unassembled WGS sequence"/>
</dbReference>
<protein>
    <recommendedName>
        <fullName evidence="4">LGFP repeat-containing protein</fullName>
    </recommendedName>
</protein>
<organism evidence="2 3">
    <name type="scientific">Agromyces mariniharenae</name>
    <dbReference type="NCBI Taxonomy" id="2604423"/>
    <lineage>
        <taxon>Bacteria</taxon>
        <taxon>Bacillati</taxon>
        <taxon>Actinomycetota</taxon>
        <taxon>Actinomycetes</taxon>
        <taxon>Micrococcales</taxon>
        <taxon>Microbacteriaceae</taxon>
        <taxon>Agromyces</taxon>
    </lineage>
</organism>
<feature type="chain" id="PRO_5024421934" description="LGFP repeat-containing protein" evidence="1">
    <location>
        <begin position="35"/>
        <end position="744"/>
    </location>
</feature>
<feature type="signal peptide" evidence="1">
    <location>
        <begin position="1"/>
        <end position="34"/>
    </location>
</feature>
<evidence type="ECO:0008006" key="4">
    <source>
        <dbReference type="Google" id="ProtNLM"/>
    </source>
</evidence>
<dbReference type="AlphaFoldDB" id="A0A5S4V3C3"/>
<keyword evidence="1" id="KW-0732">Signal</keyword>
<dbReference type="InterPro" id="IPR013207">
    <property type="entry name" value="LGFP"/>
</dbReference>
<gene>
    <name evidence="2" type="ORF">FYC51_01800</name>
</gene>
<evidence type="ECO:0000313" key="3">
    <source>
        <dbReference type="Proteomes" id="UP000325243"/>
    </source>
</evidence>
<evidence type="ECO:0000313" key="2">
    <source>
        <dbReference type="EMBL" id="TYL52519.1"/>
    </source>
</evidence>
<accession>A0A5S4V3C3</accession>
<comment type="caution">
    <text evidence="2">The sequence shown here is derived from an EMBL/GenBank/DDBJ whole genome shotgun (WGS) entry which is preliminary data.</text>
</comment>